<evidence type="ECO:0000313" key="3">
    <source>
        <dbReference type="EMBL" id="RHN38436.1"/>
    </source>
</evidence>
<organism evidence="3 4">
    <name type="scientific">Medicago truncatula</name>
    <name type="common">Barrel medic</name>
    <name type="synonym">Medicago tribuloides</name>
    <dbReference type="NCBI Taxonomy" id="3880"/>
    <lineage>
        <taxon>Eukaryota</taxon>
        <taxon>Viridiplantae</taxon>
        <taxon>Streptophyta</taxon>
        <taxon>Embryophyta</taxon>
        <taxon>Tracheophyta</taxon>
        <taxon>Spermatophyta</taxon>
        <taxon>Magnoliopsida</taxon>
        <taxon>eudicotyledons</taxon>
        <taxon>Gunneridae</taxon>
        <taxon>Pentapetalae</taxon>
        <taxon>rosids</taxon>
        <taxon>fabids</taxon>
        <taxon>Fabales</taxon>
        <taxon>Fabaceae</taxon>
        <taxon>Papilionoideae</taxon>
        <taxon>50 kb inversion clade</taxon>
        <taxon>NPAAA clade</taxon>
        <taxon>Hologalegina</taxon>
        <taxon>IRL clade</taxon>
        <taxon>Trifolieae</taxon>
        <taxon>Medicago</taxon>
    </lineage>
</organism>
<dbReference type="Pfam" id="PF15749">
    <property type="entry name" value="MRNIP"/>
    <property type="match status" value="1"/>
</dbReference>
<sequence length="271" mass="31280">MASSTLFIALQCFNCSTMQVKQKKKSSNKWNCVVCNQKQSVRKIFAQGYKAKDIRSFVQSVNMSRKSIEEDDQQQWLLAGTLNPTPEEHVRGEYEFPADFNNKKNCTTDWSVYLDNDDHRATERDEQQQHEDDFEPLVVTELPNGMLKKRKSVDNSTPRCGRRFKSPLFQNSEDAGEPVKDQRRITVLTESNSQRNSIVTSANQRTQKCKQAINTSTSKWNDYLAEDNLEHGYNKRGFNFKDTSGSWNSNDILEAITGEQRVEDDIHPDFM</sequence>
<dbReference type="AlphaFoldDB" id="A0A396G947"/>
<accession>A0A396G947</accession>
<evidence type="ECO:0000256" key="1">
    <source>
        <dbReference type="SAM" id="MobiDB-lite"/>
    </source>
</evidence>
<dbReference type="Gramene" id="rna50736">
    <property type="protein sequence ID" value="RHN38436.1"/>
    <property type="gene ID" value="gene50736"/>
</dbReference>
<dbReference type="EMBL" id="PSQE01000015">
    <property type="protein sequence ID" value="RHN38436.1"/>
    <property type="molecule type" value="Genomic_DNA"/>
</dbReference>
<protein>
    <submittedName>
        <fullName evidence="3">Putative MRN complex-interacting protein</fullName>
    </submittedName>
</protein>
<feature type="domain" description="MRN complex-interacting protein N-terminal" evidence="2">
    <location>
        <begin position="10"/>
        <end position="89"/>
    </location>
</feature>
<evidence type="ECO:0000259" key="2">
    <source>
        <dbReference type="Pfam" id="PF15749"/>
    </source>
</evidence>
<reference evidence="4" key="1">
    <citation type="journal article" date="2018" name="Nat. Plants">
        <title>Whole-genome landscape of Medicago truncatula symbiotic genes.</title>
        <authorList>
            <person name="Pecrix Y."/>
            <person name="Staton S.E."/>
            <person name="Sallet E."/>
            <person name="Lelandais-Briere C."/>
            <person name="Moreau S."/>
            <person name="Carrere S."/>
            <person name="Blein T."/>
            <person name="Jardinaud M.F."/>
            <person name="Latrasse D."/>
            <person name="Zouine M."/>
            <person name="Zahm M."/>
            <person name="Kreplak J."/>
            <person name="Mayjonade B."/>
            <person name="Satge C."/>
            <person name="Perez M."/>
            <person name="Cauet S."/>
            <person name="Marande W."/>
            <person name="Chantry-Darmon C."/>
            <person name="Lopez-Roques C."/>
            <person name="Bouchez O."/>
            <person name="Berard A."/>
            <person name="Debelle F."/>
            <person name="Munos S."/>
            <person name="Bendahmane A."/>
            <person name="Berges H."/>
            <person name="Niebel A."/>
            <person name="Buitink J."/>
            <person name="Frugier F."/>
            <person name="Benhamed M."/>
            <person name="Crespi M."/>
            <person name="Gouzy J."/>
            <person name="Gamas P."/>
        </authorList>
    </citation>
    <scope>NUCLEOTIDE SEQUENCE [LARGE SCALE GENOMIC DNA]</scope>
    <source>
        <strain evidence="4">cv. Jemalong A17</strain>
    </source>
</reference>
<dbReference type="PANTHER" id="PTHR15863:SF2">
    <property type="entry name" value="MRN COMPLEX-INTERACTING PROTEIN"/>
    <property type="match status" value="1"/>
</dbReference>
<dbReference type="OrthoDB" id="5960226at2759"/>
<dbReference type="PANTHER" id="PTHR15863">
    <property type="entry name" value="MRN COMPLEX-INTERACTING PROTEIN"/>
    <property type="match status" value="1"/>
</dbReference>
<comment type="caution">
    <text evidence="3">The sequence shown here is derived from an EMBL/GenBank/DDBJ whole genome shotgun (WGS) entry which is preliminary data.</text>
</comment>
<evidence type="ECO:0000313" key="4">
    <source>
        <dbReference type="Proteomes" id="UP000265566"/>
    </source>
</evidence>
<gene>
    <name evidence="3" type="ORF">MtrunA17_Chr0c09g0493501</name>
</gene>
<dbReference type="InterPro" id="IPR032739">
    <property type="entry name" value="MRNIP"/>
</dbReference>
<dbReference type="Proteomes" id="UP000265566">
    <property type="component" value="Unassembled WGS sequence"/>
</dbReference>
<dbReference type="InterPro" id="IPR049472">
    <property type="entry name" value="MRNIP_N"/>
</dbReference>
<name>A0A396G947_MEDTR</name>
<feature type="region of interest" description="Disordered" evidence="1">
    <location>
        <begin position="150"/>
        <end position="180"/>
    </location>
</feature>
<proteinExistence type="predicted"/>